<feature type="region of interest" description="Disordered" evidence="1">
    <location>
        <begin position="1"/>
        <end position="70"/>
    </location>
</feature>
<feature type="compositionally biased region" description="Basic and acidic residues" evidence="1">
    <location>
        <begin position="45"/>
        <end position="65"/>
    </location>
</feature>
<evidence type="ECO:0000256" key="1">
    <source>
        <dbReference type="SAM" id="MobiDB-lite"/>
    </source>
</evidence>
<gene>
    <name evidence="3" type="ORF">V565_004920</name>
</gene>
<dbReference type="EMBL" id="AZST01000006">
    <property type="protein sequence ID" value="KEP55413.1"/>
    <property type="molecule type" value="Genomic_DNA"/>
</dbReference>
<organism evidence="3 4">
    <name type="scientific">Rhizoctonia solani 123E</name>
    <dbReference type="NCBI Taxonomy" id="1423351"/>
    <lineage>
        <taxon>Eukaryota</taxon>
        <taxon>Fungi</taxon>
        <taxon>Dikarya</taxon>
        <taxon>Basidiomycota</taxon>
        <taxon>Agaricomycotina</taxon>
        <taxon>Agaricomycetes</taxon>
        <taxon>Cantharellales</taxon>
        <taxon>Ceratobasidiaceae</taxon>
        <taxon>Rhizoctonia</taxon>
    </lineage>
</organism>
<evidence type="ECO:0000313" key="3">
    <source>
        <dbReference type="EMBL" id="KEP55413.1"/>
    </source>
</evidence>
<dbReference type="OrthoDB" id="3364069at2759"/>
<protein>
    <submittedName>
        <fullName evidence="3">Putative transmembrane protein</fullName>
    </submittedName>
</protein>
<dbReference type="AlphaFoldDB" id="A0A074SF20"/>
<sequence>MASYTVARRNESASLSPVNEEGNDGNAPNDVMPVSRDLGKQPARPVDERTPLFSQSERDAMRRDMPDDDSSYDTIPLPDMTYSQVMRSFSLVPLTCIWVLIGLGCLITFVWAPCPDDPHWAKNYPYKPNVRAFLVGAAGWIVAYACRGPIYFMVTLGGRWASLTSVLLASFLSVGVQEVLRLGVLVLLNIHLHKWTGHPEWIPHPTPQDRAFRDVWWVALGWITSEATLSVFQGYDQLSLYKELFDARDRDEETLKDNNANGLPTNGLPVHYGAVASRSAPSSIPDDDTKRNTVLSPSDTYYEDEFSQSAQFRDREALELVFGVPLPNIPVFISCLQRIDAQILSLGLTLLVSIAYVSTDRPLQIRAIIFGLVVVLHSLLMVVWAELLPRAGIHIVSYASLFVALGTFFGGLALWGALE</sequence>
<feature type="transmembrane region" description="Helical" evidence="2">
    <location>
        <begin position="89"/>
        <end position="112"/>
    </location>
</feature>
<dbReference type="Proteomes" id="UP000027456">
    <property type="component" value="Unassembled WGS sequence"/>
</dbReference>
<keyword evidence="4" id="KW-1185">Reference proteome</keyword>
<keyword evidence="2" id="KW-1133">Transmembrane helix</keyword>
<keyword evidence="2 3" id="KW-0812">Transmembrane</keyword>
<accession>A0A074SF20</accession>
<feature type="transmembrane region" description="Helical" evidence="2">
    <location>
        <begin position="363"/>
        <end position="383"/>
    </location>
</feature>
<dbReference type="STRING" id="1423351.A0A074SF20"/>
<evidence type="ECO:0000313" key="4">
    <source>
        <dbReference type="Proteomes" id="UP000027456"/>
    </source>
</evidence>
<comment type="caution">
    <text evidence="3">The sequence shown here is derived from an EMBL/GenBank/DDBJ whole genome shotgun (WGS) entry which is preliminary data.</text>
</comment>
<proteinExistence type="predicted"/>
<feature type="transmembrane region" description="Helical" evidence="2">
    <location>
        <begin position="132"/>
        <end position="154"/>
    </location>
</feature>
<name>A0A074SF20_9AGAM</name>
<dbReference type="HOGENOM" id="CLU_022490_1_0_1"/>
<keyword evidence="2" id="KW-0472">Membrane</keyword>
<feature type="transmembrane region" description="Helical" evidence="2">
    <location>
        <begin position="395"/>
        <end position="418"/>
    </location>
</feature>
<reference evidence="3 4" key="1">
    <citation type="submission" date="2013-12" db="EMBL/GenBank/DDBJ databases">
        <authorList>
            <person name="Cubeta M."/>
            <person name="Pakala S."/>
            <person name="Fedorova N."/>
            <person name="Thomas E."/>
            <person name="Dean R."/>
            <person name="Jabaji S."/>
            <person name="Neate S."/>
            <person name="Toda T."/>
            <person name="Tavantzis S."/>
            <person name="Vilgalys R."/>
            <person name="Bharathan N."/>
            <person name="Pakala S."/>
            <person name="Losada L.S."/>
            <person name="Zafar N."/>
            <person name="Nierman W."/>
        </authorList>
    </citation>
    <scope>NUCLEOTIDE SEQUENCE [LARGE SCALE GENOMIC DNA]</scope>
    <source>
        <strain evidence="3 4">123E</strain>
    </source>
</reference>
<evidence type="ECO:0000256" key="2">
    <source>
        <dbReference type="SAM" id="Phobius"/>
    </source>
</evidence>